<dbReference type="InterPro" id="IPR010982">
    <property type="entry name" value="Lambda_DNA-bd_dom_sf"/>
</dbReference>
<dbReference type="EMBL" id="AP022602">
    <property type="protein sequence ID" value="BBY96343.1"/>
    <property type="molecule type" value="Genomic_DNA"/>
</dbReference>
<feature type="domain" description="HTH cro/C1-type" evidence="2">
    <location>
        <begin position="45"/>
        <end position="99"/>
    </location>
</feature>
<evidence type="ECO:0000313" key="4">
    <source>
        <dbReference type="Proteomes" id="UP000465785"/>
    </source>
</evidence>
<dbReference type="InterPro" id="IPR001387">
    <property type="entry name" value="Cro/C1-type_HTH"/>
</dbReference>
<dbReference type="GO" id="GO:0003677">
    <property type="term" value="F:DNA binding"/>
    <property type="evidence" value="ECO:0007669"/>
    <property type="project" value="UniProtKB-KW"/>
</dbReference>
<dbReference type="SMART" id="SM00530">
    <property type="entry name" value="HTH_XRE"/>
    <property type="match status" value="1"/>
</dbReference>
<reference evidence="3 4" key="1">
    <citation type="journal article" date="2019" name="Emerg. Microbes Infect.">
        <title>Comprehensive subspecies identification of 175 nontuberculous mycobacteria species based on 7547 genomic profiles.</title>
        <authorList>
            <person name="Matsumoto Y."/>
            <person name="Kinjo T."/>
            <person name="Motooka D."/>
            <person name="Nabeya D."/>
            <person name="Jung N."/>
            <person name="Uechi K."/>
            <person name="Horii T."/>
            <person name="Iida T."/>
            <person name="Fujita J."/>
            <person name="Nakamura S."/>
        </authorList>
    </citation>
    <scope>NUCLEOTIDE SEQUENCE [LARGE SCALE GENOMIC DNA]</scope>
    <source>
        <strain evidence="3 4">JCM 6399</strain>
        <plasmid evidence="3">pJCM6399</plasmid>
    </source>
</reference>
<proteinExistence type="predicted"/>
<dbReference type="SUPFAM" id="SSF47413">
    <property type="entry name" value="lambda repressor-like DNA-binding domains"/>
    <property type="match status" value="1"/>
</dbReference>
<evidence type="ECO:0000256" key="1">
    <source>
        <dbReference type="ARBA" id="ARBA00023125"/>
    </source>
</evidence>
<keyword evidence="4" id="KW-1185">Reference proteome</keyword>
<dbReference type="Pfam" id="PF13560">
    <property type="entry name" value="HTH_31"/>
    <property type="match status" value="1"/>
</dbReference>
<keyword evidence="3" id="KW-0614">Plasmid</keyword>
<geneLocation type="plasmid" evidence="3 4">
    <name>pJCM6399</name>
</geneLocation>
<dbReference type="PANTHER" id="PTHR46797:SF1">
    <property type="entry name" value="METHYLPHOSPHONATE SYNTHASE"/>
    <property type="match status" value="1"/>
</dbReference>
<organism evidence="3 4">
    <name type="scientific">Mycobacterium gallinarum</name>
    <dbReference type="NCBI Taxonomy" id="39689"/>
    <lineage>
        <taxon>Bacteria</taxon>
        <taxon>Bacillati</taxon>
        <taxon>Actinomycetota</taxon>
        <taxon>Actinomycetes</taxon>
        <taxon>Mycobacteriales</taxon>
        <taxon>Mycobacteriaceae</taxon>
        <taxon>Mycobacterium</taxon>
    </lineage>
</organism>
<dbReference type="PROSITE" id="PS50943">
    <property type="entry name" value="HTH_CROC1"/>
    <property type="match status" value="1"/>
</dbReference>
<dbReference type="Gene3D" id="1.10.260.40">
    <property type="entry name" value="lambda repressor-like DNA-binding domains"/>
    <property type="match status" value="1"/>
</dbReference>
<accession>A0A9W4B956</accession>
<evidence type="ECO:0000259" key="2">
    <source>
        <dbReference type="PROSITE" id="PS50943"/>
    </source>
</evidence>
<dbReference type="KEGG" id="mgau:MGALJ_60120"/>
<dbReference type="CDD" id="cd00093">
    <property type="entry name" value="HTH_XRE"/>
    <property type="match status" value="1"/>
</dbReference>
<dbReference type="AlphaFoldDB" id="A0A9W4B956"/>
<dbReference type="Proteomes" id="UP000465785">
    <property type="component" value="Plasmid pJCM6399"/>
</dbReference>
<dbReference type="InterPro" id="IPR050807">
    <property type="entry name" value="TransReg_Diox_bact_type"/>
</dbReference>
<dbReference type="GO" id="GO:0003700">
    <property type="term" value="F:DNA-binding transcription factor activity"/>
    <property type="evidence" value="ECO:0007669"/>
    <property type="project" value="TreeGrafter"/>
</dbReference>
<evidence type="ECO:0000313" key="3">
    <source>
        <dbReference type="EMBL" id="BBY96343.1"/>
    </source>
</evidence>
<gene>
    <name evidence="3" type="ORF">MGALJ_60120</name>
</gene>
<dbReference type="PANTHER" id="PTHR46797">
    <property type="entry name" value="HTH-TYPE TRANSCRIPTIONAL REGULATOR"/>
    <property type="match status" value="1"/>
</dbReference>
<keyword evidence="1" id="KW-0238">DNA-binding</keyword>
<dbReference type="GO" id="GO:0005829">
    <property type="term" value="C:cytosol"/>
    <property type="evidence" value="ECO:0007669"/>
    <property type="project" value="TreeGrafter"/>
</dbReference>
<name>A0A9W4B956_9MYCO</name>
<sequence length="198" mass="21221">MLCCSEYTHVHPAGVAFGQRQKGMGMEATPSDDGSLILAALGAAIREHRTAAGLTQAQLAERAGIGRPHLNHIEGGRKSPTVVVLVHLARGLGVDPRSCCRRSRSARRHTEAARRLDALYQCGGLGVVGTPSFVGARPNECHQVAIGPQLVARCLRQLIDPRVMHGVECGGQDGRHRVFVALCGVDDRVDAAVDYHRQ</sequence>
<protein>
    <recommendedName>
        <fullName evidence="2">HTH cro/C1-type domain-containing protein</fullName>
    </recommendedName>
</protein>